<protein>
    <submittedName>
        <fullName evidence="2">Uncharacterized protein</fullName>
    </submittedName>
</protein>
<accession>A0A813JBL6</accession>
<feature type="non-terminal residue" evidence="2">
    <location>
        <position position="106"/>
    </location>
</feature>
<evidence type="ECO:0000256" key="1">
    <source>
        <dbReference type="SAM" id="MobiDB-lite"/>
    </source>
</evidence>
<comment type="caution">
    <text evidence="2">The sequence shown here is derived from an EMBL/GenBank/DDBJ whole genome shotgun (WGS) entry which is preliminary data.</text>
</comment>
<feature type="region of interest" description="Disordered" evidence="1">
    <location>
        <begin position="16"/>
        <end position="94"/>
    </location>
</feature>
<dbReference type="AlphaFoldDB" id="A0A813JBL6"/>
<proteinExistence type="predicted"/>
<sequence length="106" mass="11413">ALELKSRIQKCLEVREDKDKDSKAKPGAPLESGFRRMQIVEVSDSDEEAAVVPPTTSSEAKAPPDSEGSGFRRMQIVEADDSDEESSDPFSDISIEASVAGVTKAK</sequence>
<gene>
    <name evidence="2" type="ORF">PGLA2088_LOCUS17315</name>
</gene>
<evidence type="ECO:0000313" key="2">
    <source>
        <dbReference type="EMBL" id="CAE8669916.1"/>
    </source>
</evidence>
<dbReference type="EMBL" id="CAJNNW010022884">
    <property type="protein sequence ID" value="CAE8669916.1"/>
    <property type="molecule type" value="Genomic_DNA"/>
</dbReference>
<name>A0A813JBL6_POLGL</name>
<reference evidence="2" key="1">
    <citation type="submission" date="2021-02" db="EMBL/GenBank/DDBJ databases">
        <authorList>
            <person name="Dougan E. K."/>
            <person name="Rhodes N."/>
            <person name="Thang M."/>
            <person name="Chan C."/>
        </authorList>
    </citation>
    <scope>NUCLEOTIDE SEQUENCE</scope>
</reference>
<dbReference type="Proteomes" id="UP000626109">
    <property type="component" value="Unassembled WGS sequence"/>
</dbReference>
<feature type="compositionally biased region" description="Acidic residues" evidence="1">
    <location>
        <begin position="78"/>
        <end position="87"/>
    </location>
</feature>
<feature type="non-terminal residue" evidence="2">
    <location>
        <position position="1"/>
    </location>
</feature>
<organism evidence="2 3">
    <name type="scientific">Polarella glacialis</name>
    <name type="common">Dinoflagellate</name>
    <dbReference type="NCBI Taxonomy" id="89957"/>
    <lineage>
        <taxon>Eukaryota</taxon>
        <taxon>Sar</taxon>
        <taxon>Alveolata</taxon>
        <taxon>Dinophyceae</taxon>
        <taxon>Suessiales</taxon>
        <taxon>Suessiaceae</taxon>
        <taxon>Polarella</taxon>
    </lineage>
</organism>
<evidence type="ECO:0000313" key="3">
    <source>
        <dbReference type="Proteomes" id="UP000626109"/>
    </source>
</evidence>